<organism evidence="2 3">
    <name type="scientific">Aureliella helgolandensis</name>
    <dbReference type="NCBI Taxonomy" id="2527968"/>
    <lineage>
        <taxon>Bacteria</taxon>
        <taxon>Pseudomonadati</taxon>
        <taxon>Planctomycetota</taxon>
        <taxon>Planctomycetia</taxon>
        <taxon>Pirellulales</taxon>
        <taxon>Pirellulaceae</taxon>
        <taxon>Aureliella</taxon>
    </lineage>
</organism>
<dbReference type="PANTHER" id="PTHR12526">
    <property type="entry name" value="GLYCOSYLTRANSFERASE"/>
    <property type="match status" value="1"/>
</dbReference>
<dbReference type="Pfam" id="PF00534">
    <property type="entry name" value="Glycos_transf_1"/>
    <property type="match status" value="1"/>
</dbReference>
<dbReference type="KEGG" id="ahel:Q31a_17860"/>
<evidence type="ECO:0000313" key="3">
    <source>
        <dbReference type="Proteomes" id="UP000318017"/>
    </source>
</evidence>
<feature type="domain" description="Glycosyl transferase family 1" evidence="1">
    <location>
        <begin position="168"/>
        <end position="325"/>
    </location>
</feature>
<evidence type="ECO:0000313" key="2">
    <source>
        <dbReference type="EMBL" id="QDV23487.1"/>
    </source>
</evidence>
<dbReference type="CDD" id="cd03801">
    <property type="entry name" value="GT4_PimA-like"/>
    <property type="match status" value="1"/>
</dbReference>
<dbReference type="InterPro" id="IPR001296">
    <property type="entry name" value="Glyco_trans_1"/>
</dbReference>
<protein>
    <submittedName>
        <fullName evidence="2">GDP-mannose-dependent alpha-(1-6)-phosphatidylinositol monomannoside mannosyltransferase</fullName>
    </submittedName>
</protein>
<dbReference type="Gene3D" id="3.40.50.2000">
    <property type="entry name" value="Glycogen Phosphorylase B"/>
    <property type="match status" value="2"/>
</dbReference>
<dbReference type="EMBL" id="CP036298">
    <property type="protein sequence ID" value="QDV23487.1"/>
    <property type="molecule type" value="Genomic_DNA"/>
</dbReference>
<accession>A0A518G4G2</accession>
<evidence type="ECO:0000259" key="1">
    <source>
        <dbReference type="Pfam" id="PF00534"/>
    </source>
</evidence>
<dbReference type="Proteomes" id="UP000318017">
    <property type="component" value="Chromosome"/>
</dbReference>
<dbReference type="AlphaFoldDB" id="A0A518G4G2"/>
<keyword evidence="3" id="KW-1185">Reference proteome</keyword>
<keyword evidence="2" id="KW-0808">Transferase</keyword>
<gene>
    <name evidence="2" type="primary">pimB_3</name>
    <name evidence="2" type="ORF">Q31a_17860</name>
</gene>
<name>A0A518G4G2_9BACT</name>
<proteinExistence type="predicted"/>
<dbReference type="RefSeq" id="WP_145076465.1">
    <property type="nucleotide sequence ID" value="NZ_CP036298.1"/>
</dbReference>
<sequence>MKIAICSTYVPFIYGGARNIVDWLGSMLREMGHQVEIVYLPEVDSPDTLFHQMCSFRWLRLESADRIICTRPQSHVIPHPCKILWFIHHIRCFYDLWGHPEYANLPDSAQLRGFRKSLFEIDTAALKEAKAVYTNSKVVSKRVKDFNGVDSEVLYPPVYQPERYTKLGTNDEVVCICRMESHKRQALLVEAMAHVTTPVRLRLCGASSGRYAKTLRRTAKMHRVEQKVIIDSRWIAEEEKVKIFGECLASAYLPADEDSYGYPTIEAALSSKPTLSTFDSGGVLEFVEDGKNGYITPPNPKDLARAIDQLYEDRSKTEEMGQAANRAVADNNITWEFVLEKLLS</sequence>
<dbReference type="GO" id="GO:0016757">
    <property type="term" value="F:glycosyltransferase activity"/>
    <property type="evidence" value="ECO:0007669"/>
    <property type="project" value="UniProtKB-KW"/>
</dbReference>
<dbReference type="SUPFAM" id="SSF53756">
    <property type="entry name" value="UDP-Glycosyltransferase/glycogen phosphorylase"/>
    <property type="match status" value="1"/>
</dbReference>
<dbReference type="PANTHER" id="PTHR12526:SF635">
    <property type="entry name" value="GLYCOSYL TRANSFERASE GROUP 1"/>
    <property type="match status" value="1"/>
</dbReference>
<dbReference type="OrthoDB" id="9802525at2"/>
<keyword evidence="2" id="KW-0328">Glycosyltransferase</keyword>
<reference evidence="2 3" key="1">
    <citation type="submission" date="2019-02" db="EMBL/GenBank/DDBJ databases">
        <title>Deep-cultivation of Planctomycetes and their phenomic and genomic characterization uncovers novel biology.</title>
        <authorList>
            <person name="Wiegand S."/>
            <person name="Jogler M."/>
            <person name="Boedeker C."/>
            <person name="Pinto D."/>
            <person name="Vollmers J."/>
            <person name="Rivas-Marin E."/>
            <person name="Kohn T."/>
            <person name="Peeters S.H."/>
            <person name="Heuer A."/>
            <person name="Rast P."/>
            <person name="Oberbeckmann S."/>
            <person name="Bunk B."/>
            <person name="Jeske O."/>
            <person name="Meyerdierks A."/>
            <person name="Storesund J.E."/>
            <person name="Kallscheuer N."/>
            <person name="Luecker S."/>
            <person name="Lage O.M."/>
            <person name="Pohl T."/>
            <person name="Merkel B.J."/>
            <person name="Hornburger P."/>
            <person name="Mueller R.-W."/>
            <person name="Bruemmer F."/>
            <person name="Labrenz M."/>
            <person name="Spormann A.M."/>
            <person name="Op den Camp H."/>
            <person name="Overmann J."/>
            <person name="Amann R."/>
            <person name="Jetten M.S.M."/>
            <person name="Mascher T."/>
            <person name="Medema M.H."/>
            <person name="Devos D.P."/>
            <person name="Kaster A.-K."/>
            <person name="Ovreas L."/>
            <person name="Rohde M."/>
            <person name="Galperin M.Y."/>
            <person name="Jogler C."/>
        </authorList>
    </citation>
    <scope>NUCLEOTIDE SEQUENCE [LARGE SCALE GENOMIC DNA]</scope>
    <source>
        <strain evidence="2 3">Q31a</strain>
    </source>
</reference>